<sequence length="129" mass="14965">MKEGETMLAMLGKLLLKLLINGIIIVPILMYLTDATFMGALSATYTFSLLTYVVVDQLFLRLTNNMAAVLADMLLTYAYFWLVERHFYDWSLTFTDMTIVAVFYGVMEFFLHIYFQKDKGRIGRTSFHD</sequence>
<evidence type="ECO:0000313" key="3">
    <source>
        <dbReference type="Proteomes" id="UP000653578"/>
    </source>
</evidence>
<accession>A0ABX1XL94</accession>
<feature type="transmembrane region" description="Helical" evidence="1">
    <location>
        <begin position="37"/>
        <end position="55"/>
    </location>
</feature>
<dbReference type="Proteomes" id="UP000653578">
    <property type="component" value="Unassembled WGS sequence"/>
</dbReference>
<dbReference type="EMBL" id="WHNY01000090">
    <property type="protein sequence ID" value="NOU69303.1"/>
    <property type="molecule type" value="Genomic_DNA"/>
</dbReference>
<feature type="transmembrane region" description="Helical" evidence="1">
    <location>
        <begin position="12"/>
        <end position="31"/>
    </location>
</feature>
<keyword evidence="1" id="KW-0812">Transmembrane</keyword>
<feature type="transmembrane region" description="Helical" evidence="1">
    <location>
        <begin position="94"/>
        <end position="115"/>
    </location>
</feature>
<evidence type="ECO:0000256" key="1">
    <source>
        <dbReference type="SAM" id="Phobius"/>
    </source>
</evidence>
<dbReference type="Pfam" id="PF10710">
    <property type="entry name" value="DUF2512"/>
    <property type="match status" value="1"/>
</dbReference>
<name>A0ABX1XL94_9BACL</name>
<evidence type="ECO:0000313" key="2">
    <source>
        <dbReference type="EMBL" id="NOU69303.1"/>
    </source>
</evidence>
<gene>
    <name evidence="2" type="ORF">GC096_35390</name>
</gene>
<comment type="caution">
    <text evidence="2">The sequence shown here is derived from an EMBL/GenBank/DDBJ whole genome shotgun (WGS) entry which is preliminary data.</text>
</comment>
<protein>
    <submittedName>
        <fullName evidence="2">DUF2512 family protein</fullName>
    </submittedName>
</protein>
<keyword evidence="1" id="KW-1133">Transmembrane helix</keyword>
<dbReference type="InterPro" id="IPR019649">
    <property type="entry name" value="DUF2512"/>
</dbReference>
<reference evidence="2 3" key="1">
    <citation type="submission" date="2019-10" db="EMBL/GenBank/DDBJ databases">
        <title>Description of Paenibacillus humi sp. nov.</title>
        <authorList>
            <person name="Carlier A."/>
            <person name="Qi S."/>
        </authorList>
    </citation>
    <scope>NUCLEOTIDE SEQUENCE [LARGE SCALE GENOMIC DNA]</scope>
    <source>
        <strain evidence="2 3">LMG 31461</strain>
    </source>
</reference>
<keyword evidence="3" id="KW-1185">Reference proteome</keyword>
<proteinExistence type="predicted"/>
<organism evidence="2 3">
    <name type="scientific">Paenibacillus plantarum</name>
    <dbReference type="NCBI Taxonomy" id="2654975"/>
    <lineage>
        <taxon>Bacteria</taxon>
        <taxon>Bacillati</taxon>
        <taxon>Bacillota</taxon>
        <taxon>Bacilli</taxon>
        <taxon>Bacillales</taxon>
        <taxon>Paenibacillaceae</taxon>
        <taxon>Paenibacillus</taxon>
    </lineage>
</organism>
<feature type="transmembrane region" description="Helical" evidence="1">
    <location>
        <begin position="62"/>
        <end position="82"/>
    </location>
</feature>
<keyword evidence="1" id="KW-0472">Membrane</keyword>